<reference evidence="2" key="1">
    <citation type="journal article" date="2016" name="Genome Announc.">
        <title>Draft Genome Sequences of Five Rapidly Growing Mycobacterium Species, M. thermoresistibile, M. fortuitum subsp. acetamidolyticum, M. canariasense, M. brisbanense, and M. novocastrense.</title>
        <authorList>
            <person name="Katahira K."/>
            <person name="Ogura Y."/>
            <person name="Gotoh Y."/>
            <person name="Hayashi T."/>
        </authorList>
    </citation>
    <scope>NUCLEOTIDE SEQUENCE [LARGE SCALE GENOMIC DNA]</scope>
    <source>
        <strain evidence="2">JCM15298</strain>
    </source>
</reference>
<dbReference type="AlphaFoldDB" id="A0A100WJ13"/>
<dbReference type="Proteomes" id="UP000069443">
    <property type="component" value="Unassembled WGS sequence"/>
</dbReference>
<dbReference type="STRING" id="228230.RMCC_5688"/>
<keyword evidence="2" id="KW-1185">Reference proteome</keyword>
<evidence type="ECO:0000313" key="1">
    <source>
        <dbReference type="EMBL" id="GAS98723.1"/>
    </source>
</evidence>
<name>A0A100WJ13_MYCCR</name>
<protein>
    <submittedName>
        <fullName evidence="1">DNA polymerase I</fullName>
    </submittedName>
</protein>
<organism evidence="1 2">
    <name type="scientific">Mycolicibacterium canariasense</name>
    <name type="common">Mycobacterium canariasense</name>
    <dbReference type="NCBI Taxonomy" id="228230"/>
    <lineage>
        <taxon>Bacteria</taxon>
        <taxon>Bacillati</taxon>
        <taxon>Actinomycetota</taxon>
        <taxon>Actinomycetes</taxon>
        <taxon>Mycobacteriales</taxon>
        <taxon>Mycobacteriaceae</taxon>
        <taxon>Mycolicibacterium</taxon>
    </lineage>
</organism>
<gene>
    <name evidence="1" type="ORF">RMCC_5688</name>
</gene>
<dbReference type="EMBL" id="BCSY01000088">
    <property type="protein sequence ID" value="GAS98723.1"/>
    <property type="molecule type" value="Genomic_DNA"/>
</dbReference>
<comment type="caution">
    <text evidence="1">The sequence shown here is derived from an EMBL/GenBank/DDBJ whole genome shotgun (WGS) entry which is preliminary data.</text>
</comment>
<reference evidence="2" key="2">
    <citation type="submission" date="2016-02" db="EMBL/GenBank/DDBJ databases">
        <title>Draft genome sequence of five rapidly growing Mycobacterium species.</title>
        <authorList>
            <person name="Katahira K."/>
            <person name="Gotou Y."/>
            <person name="Iida K."/>
            <person name="Ogura Y."/>
            <person name="Hayashi T."/>
        </authorList>
    </citation>
    <scope>NUCLEOTIDE SEQUENCE [LARGE SCALE GENOMIC DNA]</scope>
    <source>
        <strain evidence="2">JCM15298</strain>
    </source>
</reference>
<accession>A0A100WJ13</accession>
<proteinExistence type="predicted"/>
<dbReference type="RefSeq" id="WP_062659523.1">
    <property type="nucleotide sequence ID" value="NZ_CATORR010000028.1"/>
</dbReference>
<sequence length="74" mass="7818">MSLTYTLRVADLPVYTGTFDDADDLAADAILRASTHGTVMLKAGDLAELISPDMASVIDLRLLAPQITVEVSPA</sequence>
<evidence type="ECO:0000313" key="2">
    <source>
        <dbReference type="Proteomes" id="UP000069443"/>
    </source>
</evidence>